<keyword evidence="8" id="KW-1185">Reference proteome</keyword>
<evidence type="ECO:0000256" key="3">
    <source>
        <dbReference type="ARBA" id="ARBA00022989"/>
    </source>
</evidence>
<evidence type="ECO:0000313" key="8">
    <source>
        <dbReference type="Proteomes" id="UP001234178"/>
    </source>
</evidence>
<keyword evidence="6" id="KW-0868">Chloride</keyword>
<protein>
    <recommendedName>
        <fullName evidence="6">Bestrophin homolog</fullName>
    </recommendedName>
</protein>
<dbReference type="InterPro" id="IPR021134">
    <property type="entry name" value="Bestrophin-like"/>
</dbReference>
<evidence type="ECO:0000256" key="2">
    <source>
        <dbReference type="ARBA" id="ARBA00022692"/>
    </source>
</evidence>
<accession>A0ABR0A0U1</accession>
<keyword evidence="6" id="KW-0406">Ion transport</keyword>
<keyword evidence="2 6" id="KW-0812">Transmembrane</keyword>
<dbReference type="Proteomes" id="UP001234178">
    <property type="component" value="Unassembled WGS sequence"/>
</dbReference>
<evidence type="ECO:0000313" key="7">
    <source>
        <dbReference type="EMBL" id="KAK4018767.1"/>
    </source>
</evidence>
<evidence type="ECO:0000256" key="1">
    <source>
        <dbReference type="ARBA" id="ARBA00004370"/>
    </source>
</evidence>
<evidence type="ECO:0000256" key="4">
    <source>
        <dbReference type="ARBA" id="ARBA00023136"/>
    </source>
</evidence>
<sequence>MSPMSNTEDGKTEISDSPVGGSFKSVLLRWRRSVYQLIWKHLLIYALTYILLSVLYQFVLNEDGKKNFRVLAEHCSGYSRSINLMIMLGFFTSTTMQRLFNMQITIPGIAKSITMFILSLKPGLPEGPIIIEKYSRWQVLTWVLTFRLVCKPLRTIYPDLMSLQNAAAKR</sequence>
<dbReference type="PANTHER" id="PTHR10736:SF0">
    <property type="entry name" value="BESTROPHIN HOMOLOG"/>
    <property type="match status" value="1"/>
</dbReference>
<keyword evidence="6" id="KW-0869">Chloride channel</keyword>
<keyword evidence="4 6" id="KW-0472">Membrane</keyword>
<dbReference type="EMBL" id="JAOYFB010000036">
    <property type="protein sequence ID" value="KAK4018767.1"/>
    <property type="molecule type" value="Genomic_DNA"/>
</dbReference>
<feature type="transmembrane region" description="Helical" evidence="6">
    <location>
        <begin position="37"/>
        <end position="58"/>
    </location>
</feature>
<comment type="caution">
    <text evidence="7">The sequence shown here is derived from an EMBL/GenBank/DDBJ whole genome shotgun (WGS) entry which is preliminary data.</text>
</comment>
<comment type="function">
    <text evidence="6">Forms chloride channels.</text>
</comment>
<keyword evidence="6" id="KW-0813">Transport</keyword>
<evidence type="ECO:0000256" key="6">
    <source>
        <dbReference type="RuleBase" id="RU363126"/>
    </source>
</evidence>
<dbReference type="Pfam" id="PF01062">
    <property type="entry name" value="Bestrophin"/>
    <property type="match status" value="1"/>
</dbReference>
<feature type="transmembrane region" description="Helical" evidence="6">
    <location>
        <begin position="78"/>
        <end position="96"/>
    </location>
</feature>
<reference evidence="7 8" key="1">
    <citation type="journal article" date="2023" name="Nucleic Acids Res.">
        <title>The hologenome of Daphnia magna reveals possible DNA methylation and microbiome-mediated evolution of the host genome.</title>
        <authorList>
            <person name="Chaturvedi A."/>
            <person name="Li X."/>
            <person name="Dhandapani V."/>
            <person name="Marshall H."/>
            <person name="Kissane S."/>
            <person name="Cuenca-Cambronero M."/>
            <person name="Asole G."/>
            <person name="Calvet F."/>
            <person name="Ruiz-Romero M."/>
            <person name="Marangio P."/>
            <person name="Guigo R."/>
            <person name="Rago D."/>
            <person name="Mirbahai L."/>
            <person name="Eastwood N."/>
            <person name="Colbourne J.K."/>
            <person name="Zhou J."/>
            <person name="Mallon E."/>
            <person name="Orsini L."/>
        </authorList>
    </citation>
    <scope>NUCLEOTIDE SEQUENCE [LARGE SCALE GENOMIC DNA]</scope>
    <source>
        <strain evidence="7">LRV0_1</strain>
    </source>
</reference>
<keyword evidence="6" id="KW-1003">Cell membrane</keyword>
<keyword evidence="6" id="KW-0407">Ion channel</keyword>
<comment type="similarity">
    <text evidence="5 6">Belongs to the anion channel-forming bestrophin (TC 1.A.46) family. Calcium-sensitive chloride channel subfamily.</text>
</comment>
<evidence type="ECO:0000256" key="5">
    <source>
        <dbReference type="ARBA" id="ARBA00034769"/>
    </source>
</evidence>
<name>A0ABR0A0U1_9CRUS</name>
<organism evidence="7 8">
    <name type="scientific">Daphnia magna</name>
    <dbReference type="NCBI Taxonomy" id="35525"/>
    <lineage>
        <taxon>Eukaryota</taxon>
        <taxon>Metazoa</taxon>
        <taxon>Ecdysozoa</taxon>
        <taxon>Arthropoda</taxon>
        <taxon>Crustacea</taxon>
        <taxon>Branchiopoda</taxon>
        <taxon>Diplostraca</taxon>
        <taxon>Cladocera</taxon>
        <taxon>Anomopoda</taxon>
        <taxon>Daphniidae</taxon>
        <taxon>Daphnia</taxon>
    </lineage>
</organism>
<gene>
    <name evidence="7" type="ORF">OUZ56_000810</name>
</gene>
<dbReference type="PANTHER" id="PTHR10736">
    <property type="entry name" value="BESTROPHIN"/>
    <property type="match status" value="1"/>
</dbReference>
<dbReference type="InterPro" id="IPR000615">
    <property type="entry name" value="Bestrophin"/>
</dbReference>
<keyword evidence="3 6" id="KW-1133">Transmembrane helix</keyword>
<comment type="subcellular location">
    <subcellularLocation>
        <location evidence="6">Cell membrane</location>
        <topology evidence="6">Multi-pass membrane protein</topology>
    </subcellularLocation>
    <subcellularLocation>
        <location evidence="1">Membrane</location>
    </subcellularLocation>
</comment>
<proteinExistence type="inferred from homology"/>